<reference evidence="3" key="1">
    <citation type="submission" date="2016-10" db="EMBL/GenBank/DDBJ databases">
        <authorList>
            <person name="Varghese N."/>
            <person name="Submissions S."/>
        </authorList>
    </citation>
    <scope>NUCLEOTIDE SEQUENCE [LARGE SCALE GENOMIC DNA]</scope>
    <source>
        <strain evidence="3">CGMCC 1.8946</strain>
    </source>
</reference>
<dbReference type="OrthoDB" id="2651377at2"/>
<feature type="chain" id="PRO_5011511416" description="Toxin ETX/toxin MTX2" evidence="1">
    <location>
        <begin position="24"/>
        <end position="230"/>
    </location>
</feature>
<keyword evidence="1" id="KW-0732">Signal</keyword>
<evidence type="ECO:0000313" key="3">
    <source>
        <dbReference type="Proteomes" id="UP000198601"/>
    </source>
</evidence>
<dbReference type="AlphaFoldDB" id="A0A1G4TH08"/>
<sequence>MKKLFATISLAAVLAMSIQPVSAKDTLQNNPTKGCYGDLESYQYKVVETNHEEGFKRIKIEGKEAERFIQNSNMPKPPEHAEMGGVFLKLPLTEQKPSTIASPQLAGNQYLKPTGTSKACGEIFNRTTAQGPTEYTYVAKTTAKVTATATVGIDYALVKSTFGLMVDETREVSDQIKYTIPSGEYWSMVAATNLDINRFDVMEKGWIWDSKVGDGSVTEPRGICFYYYKI</sequence>
<evidence type="ECO:0008006" key="4">
    <source>
        <dbReference type="Google" id="ProtNLM"/>
    </source>
</evidence>
<dbReference type="Proteomes" id="UP000198601">
    <property type="component" value="Unassembled WGS sequence"/>
</dbReference>
<gene>
    <name evidence="2" type="ORF">SAMN04487970_105227</name>
</gene>
<protein>
    <recommendedName>
        <fullName evidence="4">Toxin ETX/toxin MTX2</fullName>
    </recommendedName>
</protein>
<dbReference type="EMBL" id="FMTT01000052">
    <property type="protein sequence ID" value="SCW80690.1"/>
    <property type="molecule type" value="Genomic_DNA"/>
</dbReference>
<accession>A0A1G4TH08</accession>
<dbReference type="RefSeq" id="WP_090676007.1">
    <property type="nucleotide sequence ID" value="NZ_FMTT01000052.1"/>
</dbReference>
<evidence type="ECO:0000256" key="1">
    <source>
        <dbReference type="SAM" id="SignalP"/>
    </source>
</evidence>
<proteinExistence type="predicted"/>
<keyword evidence="3" id="KW-1185">Reference proteome</keyword>
<organism evidence="2 3">
    <name type="scientific">Paenibacillus tianmuensis</name>
    <dbReference type="NCBI Taxonomy" id="624147"/>
    <lineage>
        <taxon>Bacteria</taxon>
        <taxon>Bacillati</taxon>
        <taxon>Bacillota</taxon>
        <taxon>Bacilli</taxon>
        <taxon>Bacillales</taxon>
        <taxon>Paenibacillaceae</taxon>
        <taxon>Paenibacillus</taxon>
    </lineage>
</organism>
<feature type="signal peptide" evidence="1">
    <location>
        <begin position="1"/>
        <end position="23"/>
    </location>
</feature>
<evidence type="ECO:0000313" key="2">
    <source>
        <dbReference type="EMBL" id="SCW80690.1"/>
    </source>
</evidence>
<name>A0A1G4TH08_9BACL</name>